<feature type="compositionally biased region" description="Polar residues" evidence="1">
    <location>
        <begin position="1373"/>
        <end position="1384"/>
    </location>
</feature>
<feature type="region of interest" description="Disordered" evidence="1">
    <location>
        <begin position="1369"/>
        <end position="1388"/>
    </location>
</feature>
<comment type="caution">
    <text evidence="2">The sequence shown here is derived from an EMBL/GenBank/DDBJ whole genome shotgun (WGS) entry which is preliminary data.</text>
</comment>
<feature type="compositionally biased region" description="Low complexity" evidence="1">
    <location>
        <begin position="292"/>
        <end position="305"/>
    </location>
</feature>
<feature type="compositionally biased region" description="Low complexity" evidence="1">
    <location>
        <begin position="542"/>
        <end position="555"/>
    </location>
</feature>
<name>A0AAD9CYY5_PAPLA</name>
<feature type="compositionally biased region" description="Acidic residues" evidence="1">
    <location>
        <begin position="368"/>
        <end position="378"/>
    </location>
</feature>
<feature type="region of interest" description="Disordered" evidence="1">
    <location>
        <begin position="784"/>
        <end position="901"/>
    </location>
</feature>
<feature type="compositionally biased region" description="Polar residues" evidence="1">
    <location>
        <begin position="223"/>
        <end position="235"/>
    </location>
</feature>
<feature type="region of interest" description="Disordered" evidence="1">
    <location>
        <begin position="248"/>
        <end position="706"/>
    </location>
</feature>
<feature type="compositionally biased region" description="Pro residues" evidence="1">
    <location>
        <begin position="312"/>
        <end position="326"/>
    </location>
</feature>
<protein>
    <submittedName>
        <fullName evidence="2">Uncharacterized protein</fullName>
    </submittedName>
</protein>
<feature type="compositionally biased region" description="Polar residues" evidence="1">
    <location>
        <begin position="571"/>
        <end position="592"/>
    </location>
</feature>
<sequence>MTATMDRLFSRKRATSRGGDATDRPATLKKTPSPSGFHDPFDQRRAAVQEAFGRTDKGKGKAVSDLPPSIDVDIRTSLILPGLSQRFSVLLPSLSSAPESSIRSLLASQRARQDGPSLTLEEEELLLAEMRDEAQSSDEGGWYEGDHVDHEWGTGSLASDTNRSDGPYPPLSASTSPSLSHGDTDSGPTSASLGTPSPWPVSPPPTSHSFSSFQPPAAVDPSSVKTKSYGFSGNSGFRDAEYIRRVKKSATGKNLTDSDAPYEMAVSEGRSASPLESDGTATPTSAFVPALSTSSRSHSPSASISLGNLAPASPPPTGPLPSPPVISPTKSTPGRRKRQSLLAGLTPAQVKRISMALGEIEGRLTAPPEEDLQEEEQETLQLSPSNESSPSYAYGHSRQLSETRSDSSHRTISSAIPHRDSQSMNQPTKIQTPSPARLPPSPRSMNLHAHIARSEPPLPQPIFRPTEDAPRNNPRPIMTPSRTQPVRHNPSSSTSTIPGQTSPSPGYIPGQPRPVRSGHRSEGSVSSQSGTPTYTSPAPVHGSTSPLLSTSTSGPAGSDQSPLPARVASLARSQSVNQGEQRSRSPGNNELVNTHLRAQSLDANLPPRRLSSSLANRAAETIEEEDMIESPTNPNFPEIRAVPARHYVSDNQRQYSHSKRASEAVQDGLQVDDAKSRVVSHQGTLENSTEQEHDRPYLGSPTSLRRKESTYSIDSDYAEIYSDPRWDGLFSPDATETRTSVTLDDTHTASEILRKLGGVGSDDLSRLQSKLVEKAKAERLALVGDSPEIHTSPTFPSSSKVPLPSLGAFQTAESKPTTPPLPAGSPETQGEAFSPSMRSSSRNGSPGGDVAVLSANRQIVPPPREPPSASVAPVDIAAGTPPPDIGRKVSKRVAPEDDPNVRRDFEARIAAATAALHRTPSVSVPLQRKPTKRGGGPMVISSPTLVSSSAKIGGTPLTPSDSPIDVGVAKALEKASGSGSKMSMRWRKLGFKRGPSMSNSPDIYTPPTSSTPQPSRLEEPIALKASSPPLPWSAPLAAPATYISADPGVTSPDLNAFRFPRQENAPVARSQSTKAEPTSGFRQVMGKIRRGRSDDKAQEPELAAAPSSEATPPADHPPVVPPPTRLTYSPMQDPAVAKFIKAGRAVGLNDEQLNEMLVAQGMVDRSQIQTATPLESATPAVPDRSSPSPATANVARMPSTSRKISGPKGLLRSLSRSKSSKADADPVKLETPNEPVPRSAVVRRTILVPREDAEAVDLAQPQPSLGSPVMSLNGRSNRKLSVKRKPLNLSREDQELVQSSPPAHGRKVSVTTVSSIRSDGGDNPGLGLLQPRANFDPSISSINAGSESDRHSLAKSSAGSLYDLYQNDEETQETLTSPISQSPTAAMRSKRATQAVEITEYADGKVVWSLVDALRDGLGGSTDVSSTRPDSRTESFDSSLRDSARNSDSDVFANGTTGLLANTPALTFRHRDRGPSVARPPTDIYFTSSADVADLIDHLSSNLNPDASRGRILPTPTTPFDLTHSPNPASTESGQFEDAPSPQRDMPRPYVAKALPQRQLFHQPRTFGSVGSIGPQVSPSAESFASSTSGMPGRTVEDRLQALLDRLKESGAG</sequence>
<proteinExistence type="predicted"/>
<feature type="compositionally biased region" description="Polar residues" evidence="1">
    <location>
        <begin position="480"/>
        <end position="504"/>
    </location>
</feature>
<feature type="compositionally biased region" description="Polar residues" evidence="1">
    <location>
        <begin position="941"/>
        <end position="950"/>
    </location>
</feature>
<feature type="compositionally biased region" description="Low complexity" evidence="1">
    <location>
        <begin position="1005"/>
        <end position="1015"/>
    </location>
</feature>
<gene>
    <name evidence="2" type="ORF">DB88DRAFT_337445</name>
</gene>
<feature type="compositionally biased region" description="Low complexity" evidence="1">
    <location>
        <begin position="1206"/>
        <end position="1217"/>
    </location>
</feature>
<keyword evidence="3" id="KW-1185">Reference proteome</keyword>
<feature type="region of interest" description="Disordered" evidence="1">
    <location>
        <begin position="1169"/>
        <end position="1236"/>
    </location>
</feature>
<feature type="compositionally biased region" description="Low complexity" evidence="1">
    <location>
        <begin position="834"/>
        <end position="844"/>
    </location>
</feature>
<feature type="compositionally biased region" description="Polar residues" evidence="1">
    <location>
        <begin position="186"/>
        <end position="195"/>
    </location>
</feature>
<dbReference type="EMBL" id="JAODAN010000007">
    <property type="protein sequence ID" value="KAK1923168.1"/>
    <property type="molecule type" value="Genomic_DNA"/>
</dbReference>
<evidence type="ECO:0000313" key="2">
    <source>
        <dbReference type="EMBL" id="KAK1923168.1"/>
    </source>
</evidence>
<evidence type="ECO:0000256" key="1">
    <source>
        <dbReference type="SAM" id="MobiDB-lite"/>
    </source>
</evidence>
<feature type="region of interest" description="Disordered" evidence="1">
    <location>
        <begin position="1464"/>
        <end position="1483"/>
    </location>
</feature>
<feature type="compositionally biased region" description="Pro residues" evidence="1">
    <location>
        <begin position="197"/>
        <end position="206"/>
    </location>
</feature>
<feature type="compositionally biased region" description="Pro residues" evidence="1">
    <location>
        <begin position="1114"/>
        <end position="1124"/>
    </location>
</feature>
<dbReference type="Proteomes" id="UP001182556">
    <property type="component" value="Unassembled WGS sequence"/>
</dbReference>
<accession>A0AAD9CYY5</accession>
<feature type="compositionally biased region" description="Low complexity" evidence="1">
    <location>
        <begin position="171"/>
        <end position="180"/>
    </location>
</feature>
<feature type="compositionally biased region" description="Low complexity" evidence="1">
    <location>
        <begin position="1578"/>
        <end position="1589"/>
    </location>
</feature>
<feature type="compositionally biased region" description="Low complexity" evidence="1">
    <location>
        <begin position="1100"/>
        <end position="1113"/>
    </location>
</feature>
<feature type="region of interest" description="Disordered" evidence="1">
    <location>
        <begin position="918"/>
        <end position="1030"/>
    </location>
</feature>
<feature type="compositionally biased region" description="Polar residues" evidence="1">
    <location>
        <begin position="789"/>
        <end position="800"/>
    </location>
</feature>
<feature type="region of interest" description="Disordered" evidence="1">
    <location>
        <begin position="1419"/>
        <end position="1456"/>
    </location>
</feature>
<feature type="region of interest" description="Disordered" evidence="1">
    <location>
        <begin position="1503"/>
        <end position="1548"/>
    </location>
</feature>
<feature type="compositionally biased region" description="Low complexity" evidence="1">
    <location>
        <begin position="207"/>
        <end position="216"/>
    </location>
</feature>
<reference evidence="2" key="1">
    <citation type="submission" date="2023-02" db="EMBL/GenBank/DDBJ databases">
        <title>Identification and recombinant expression of a fungal hydrolase from Papiliotrema laurentii that hydrolyzes apple cutin and clears colloidal polyester polyurethane.</title>
        <authorList>
            <consortium name="DOE Joint Genome Institute"/>
            <person name="Roman V.A."/>
            <person name="Bojanowski C."/>
            <person name="Crable B.R."/>
            <person name="Wagner D.N."/>
            <person name="Hung C.S."/>
            <person name="Nadeau L.J."/>
            <person name="Schratz L."/>
            <person name="Haridas S."/>
            <person name="Pangilinan J."/>
            <person name="Lipzen A."/>
            <person name="Na H."/>
            <person name="Yan M."/>
            <person name="Ng V."/>
            <person name="Grigoriev I.V."/>
            <person name="Spatafora J.W."/>
            <person name="Barlow D."/>
            <person name="Biffinger J."/>
            <person name="Kelley-Loughnane N."/>
            <person name="Varaljay V.A."/>
            <person name="Crookes-Goodson W.J."/>
        </authorList>
    </citation>
    <scope>NUCLEOTIDE SEQUENCE</scope>
    <source>
        <strain evidence="2">5307AH</strain>
    </source>
</reference>
<feature type="compositionally biased region" description="Polar residues" evidence="1">
    <location>
        <begin position="679"/>
        <end position="688"/>
    </location>
</feature>
<feature type="region of interest" description="Disordered" evidence="1">
    <location>
        <begin position="1565"/>
        <end position="1594"/>
    </location>
</feature>
<feature type="region of interest" description="Disordered" evidence="1">
    <location>
        <begin position="108"/>
        <end position="236"/>
    </location>
</feature>
<evidence type="ECO:0000313" key="3">
    <source>
        <dbReference type="Proteomes" id="UP001182556"/>
    </source>
</evidence>
<feature type="compositionally biased region" description="Polar residues" evidence="1">
    <location>
        <begin position="422"/>
        <end position="432"/>
    </location>
</feature>
<feature type="compositionally biased region" description="Basic and acidic residues" evidence="1">
    <location>
        <begin position="399"/>
        <end position="409"/>
    </location>
</feature>
<feature type="compositionally biased region" description="Polar residues" evidence="1">
    <location>
        <begin position="1518"/>
        <end position="1534"/>
    </location>
</feature>
<feature type="compositionally biased region" description="Basic and acidic residues" evidence="1">
    <location>
        <begin position="1429"/>
        <end position="1448"/>
    </location>
</feature>
<feature type="compositionally biased region" description="Polar residues" evidence="1">
    <location>
        <begin position="523"/>
        <end position="536"/>
    </location>
</feature>
<feature type="region of interest" description="Disordered" evidence="1">
    <location>
        <begin position="1043"/>
        <end position="1130"/>
    </location>
</feature>
<feature type="region of interest" description="Disordered" evidence="1">
    <location>
        <begin position="1"/>
        <end position="42"/>
    </location>
</feature>
<organism evidence="2 3">
    <name type="scientific">Papiliotrema laurentii</name>
    <name type="common">Cryptococcus laurentii</name>
    <dbReference type="NCBI Taxonomy" id="5418"/>
    <lineage>
        <taxon>Eukaryota</taxon>
        <taxon>Fungi</taxon>
        <taxon>Dikarya</taxon>
        <taxon>Basidiomycota</taxon>
        <taxon>Agaricomycotina</taxon>
        <taxon>Tremellomycetes</taxon>
        <taxon>Tremellales</taxon>
        <taxon>Rhynchogastremaceae</taxon>
        <taxon>Papiliotrema</taxon>
    </lineage>
</organism>